<dbReference type="PROSITE" id="PS50209">
    <property type="entry name" value="CARD"/>
    <property type="match status" value="1"/>
</dbReference>
<evidence type="ECO:0000313" key="7">
    <source>
        <dbReference type="EMBL" id="KAG8548717.1"/>
    </source>
</evidence>
<dbReference type="GO" id="GO:0042981">
    <property type="term" value="P:regulation of apoptotic process"/>
    <property type="evidence" value="ECO:0007669"/>
    <property type="project" value="InterPro"/>
</dbReference>
<proteinExistence type="predicted"/>
<protein>
    <recommendedName>
        <fullName evidence="6">CARD domain-containing protein</fullName>
    </recommendedName>
</protein>
<keyword evidence="4" id="KW-0391">Immunity</keyword>
<dbReference type="Proteomes" id="UP000824782">
    <property type="component" value="Unassembled WGS sequence"/>
</dbReference>
<dbReference type="PANTHER" id="PTHR46985">
    <property type="entry name" value="NACHT, LRR AND PYD DOMAINS-CONTAINING PROTEIN 1"/>
    <property type="match status" value="1"/>
</dbReference>
<dbReference type="EMBL" id="WNYA01000342">
    <property type="protein sequence ID" value="KAG8548717.1"/>
    <property type="molecule type" value="Genomic_DNA"/>
</dbReference>
<dbReference type="GO" id="GO:0045087">
    <property type="term" value="P:innate immune response"/>
    <property type="evidence" value="ECO:0007669"/>
    <property type="project" value="UniProtKB-KW"/>
</dbReference>
<dbReference type="PANTHER" id="PTHR46985:SF2">
    <property type="entry name" value="APOPTOSIS-ASSOCIATED SPECK-LIKE PROTEIN CONTAINING A CARD"/>
    <property type="match status" value="1"/>
</dbReference>
<dbReference type="Pfam" id="PF00619">
    <property type="entry name" value="CARD"/>
    <property type="match status" value="1"/>
</dbReference>
<keyword evidence="3" id="KW-0399">Innate immunity</keyword>
<dbReference type="GO" id="GO:0006954">
    <property type="term" value="P:inflammatory response"/>
    <property type="evidence" value="ECO:0007669"/>
    <property type="project" value="UniProtKB-KW"/>
</dbReference>
<evidence type="ECO:0000313" key="8">
    <source>
        <dbReference type="Proteomes" id="UP000824782"/>
    </source>
</evidence>
<keyword evidence="5" id="KW-0395">Inflammatory response</keyword>
<dbReference type="InterPro" id="IPR001315">
    <property type="entry name" value="CARD"/>
</dbReference>
<dbReference type="AlphaFoldDB" id="A0AAV6ZMT9"/>
<evidence type="ECO:0000256" key="1">
    <source>
        <dbReference type="ARBA" id="ARBA00004514"/>
    </source>
</evidence>
<gene>
    <name evidence="7" type="ORF">GDO81_024460</name>
</gene>
<name>A0AAV6ZMT9_ENGPU</name>
<evidence type="ECO:0000259" key="6">
    <source>
        <dbReference type="PROSITE" id="PS50209"/>
    </source>
</evidence>
<keyword evidence="2" id="KW-0963">Cytoplasm</keyword>
<comment type="subcellular location">
    <subcellularLocation>
        <location evidence="1">Cytoplasm</location>
        <location evidence="1">Cytosol</location>
    </subcellularLocation>
</comment>
<dbReference type="InterPro" id="IPR051249">
    <property type="entry name" value="NLRP_Inflammasome"/>
</dbReference>
<accession>A0AAV6ZMT9</accession>
<sequence length="71" mass="8219">MFLVAPILDDLYQNKMLSGEAYDRLRRMSPAQEQMRELLRYAEAGGDEVKDQLLKSLREHNAPLIRSLEGK</sequence>
<dbReference type="GO" id="GO:0005829">
    <property type="term" value="C:cytosol"/>
    <property type="evidence" value="ECO:0007669"/>
    <property type="project" value="UniProtKB-SubCell"/>
</dbReference>
<dbReference type="Gene3D" id="1.10.533.10">
    <property type="entry name" value="Death Domain, Fas"/>
    <property type="match status" value="1"/>
</dbReference>
<evidence type="ECO:0000256" key="2">
    <source>
        <dbReference type="ARBA" id="ARBA00022490"/>
    </source>
</evidence>
<comment type="caution">
    <text evidence="7">The sequence shown here is derived from an EMBL/GenBank/DDBJ whole genome shotgun (WGS) entry which is preliminary data.</text>
</comment>
<organism evidence="7 8">
    <name type="scientific">Engystomops pustulosus</name>
    <name type="common">Tungara frog</name>
    <name type="synonym">Physalaemus pustulosus</name>
    <dbReference type="NCBI Taxonomy" id="76066"/>
    <lineage>
        <taxon>Eukaryota</taxon>
        <taxon>Metazoa</taxon>
        <taxon>Chordata</taxon>
        <taxon>Craniata</taxon>
        <taxon>Vertebrata</taxon>
        <taxon>Euteleostomi</taxon>
        <taxon>Amphibia</taxon>
        <taxon>Batrachia</taxon>
        <taxon>Anura</taxon>
        <taxon>Neobatrachia</taxon>
        <taxon>Hyloidea</taxon>
        <taxon>Leptodactylidae</taxon>
        <taxon>Leiuperinae</taxon>
        <taxon>Engystomops</taxon>
    </lineage>
</organism>
<reference evidence="7" key="1">
    <citation type="thesis" date="2020" institute="ProQuest LLC" country="789 East Eisenhower Parkway, Ann Arbor, MI, USA">
        <title>Comparative Genomics and Chromosome Evolution.</title>
        <authorList>
            <person name="Mudd A.B."/>
        </authorList>
    </citation>
    <scope>NUCLEOTIDE SEQUENCE</scope>
    <source>
        <strain evidence="7">237g6f4</strain>
        <tissue evidence="7">Blood</tissue>
    </source>
</reference>
<keyword evidence="8" id="KW-1185">Reference proteome</keyword>
<feature type="domain" description="CARD" evidence="6">
    <location>
        <begin position="1"/>
        <end position="71"/>
    </location>
</feature>
<dbReference type="SUPFAM" id="SSF47986">
    <property type="entry name" value="DEATH domain"/>
    <property type="match status" value="1"/>
</dbReference>
<evidence type="ECO:0000256" key="4">
    <source>
        <dbReference type="ARBA" id="ARBA00022859"/>
    </source>
</evidence>
<dbReference type="InterPro" id="IPR011029">
    <property type="entry name" value="DEATH-like_dom_sf"/>
</dbReference>
<evidence type="ECO:0000256" key="5">
    <source>
        <dbReference type="ARBA" id="ARBA00023198"/>
    </source>
</evidence>
<evidence type="ECO:0000256" key="3">
    <source>
        <dbReference type="ARBA" id="ARBA00022588"/>
    </source>
</evidence>